<reference evidence="2 3" key="1">
    <citation type="submission" date="2018-10" db="EMBL/GenBank/DDBJ databases">
        <title>Sequencing the genomes of 1000 actinobacteria strains.</title>
        <authorList>
            <person name="Klenk H.-P."/>
        </authorList>
    </citation>
    <scope>NUCLEOTIDE SEQUENCE [LARGE SCALE GENOMIC DNA]</scope>
    <source>
        <strain evidence="2 3">DSM 45175</strain>
    </source>
</reference>
<keyword evidence="1" id="KW-0472">Membrane</keyword>
<keyword evidence="1" id="KW-1133">Transmembrane helix</keyword>
<proteinExistence type="predicted"/>
<feature type="transmembrane region" description="Helical" evidence="1">
    <location>
        <begin position="15"/>
        <end position="31"/>
    </location>
</feature>
<evidence type="ECO:0000313" key="3">
    <source>
        <dbReference type="Proteomes" id="UP000277671"/>
    </source>
</evidence>
<keyword evidence="1" id="KW-0812">Transmembrane</keyword>
<dbReference type="RefSeq" id="WP_121159593.1">
    <property type="nucleotide sequence ID" value="NZ_RBKT01000001.1"/>
</dbReference>
<dbReference type="EMBL" id="RBKT01000001">
    <property type="protein sequence ID" value="RKR91496.1"/>
    <property type="molecule type" value="Genomic_DNA"/>
</dbReference>
<organism evidence="2 3">
    <name type="scientific">Micromonospora pisi</name>
    <dbReference type="NCBI Taxonomy" id="589240"/>
    <lineage>
        <taxon>Bacteria</taxon>
        <taxon>Bacillati</taxon>
        <taxon>Actinomycetota</taxon>
        <taxon>Actinomycetes</taxon>
        <taxon>Micromonosporales</taxon>
        <taxon>Micromonosporaceae</taxon>
        <taxon>Micromonospora</taxon>
    </lineage>
</organism>
<evidence type="ECO:0000256" key="1">
    <source>
        <dbReference type="SAM" id="Phobius"/>
    </source>
</evidence>
<dbReference type="OrthoDB" id="3401744at2"/>
<sequence length="70" mass="7660">MHQGSGFLSARQRRWAWFGFLLTALQAPVAAQLLPDASWLFSIVVALMVATAILADDAMRRQPAETSTAE</sequence>
<feature type="transmembrane region" description="Helical" evidence="1">
    <location>
        <begin position="37"/>
        <end position="55"/>
    </location>
</feature>
<accession>A0A495JR90</accession>
<name>A0A495JR90_9ACTN</name>
<comment type="caution">
    <text evidence="2">The sequence shown here is derived from an EMBL/GenBank/DDBJ whole genome shotgun (WGS) entry which is preliminary data.</text>
</comment>
<dbReference type="AlphaFoldDB" id="A0A495JR90"/>
<dbReference type="Proteomes" id="UP000277671">
    <property type="component" value="Unassembled WGS sequence"/>
</dbReference>
<evidence type="ECO:0000313" key="2">
    <source>
        <dbReference type="EMBL" id="RKR91496.1"/>
    </source>
</evidence>
<protein>
    <submittedName>
        <fullName evidence="2">Uncharacterized protein</fullName>
    </submittedName>
</protein>
<keyword evidence="3" id="KW-1185">Reference proteome</keyword>
<gene>
    <name evidence="2" type="ORF">BDK92_5894</name>
</gene>